<dbReference type="EMBL" id="CP036298">
    <property type="protein sequence ID" value="QDV23059.1"/>
    <property type="molecule type" value="Genomic_DNA"/>
</dbReference>
<gene>
    <name evidence="1" type="ORF">Q31a_13540</name>
</gene>
<evidence type="ECO:0000313" key="1">
    <source>
        <dbReference type="EMBL" id="QDV23059.1"/>
    </source>
</evidence>
<proteinExistence type="predicted"/>
<protein>
    <submittedName>
        <fullName evidence="1">Uncharacterized protein</fullName>
    </submittedName>
</protein>
<accession>A0A518G3E6</accession>
<evidence type="ECO:0000313" key="2">
    <source>
        <dbReference type="Proteomes" id="UP000318017"/>
    </source>
</evidence>
<reference evidence="1 2" key="1">
    <citation type="submission" date="2019-02" db="EMBL/GenBank/DDBJ databases">
        <title>Deep-cultivation of Planctomycetes and their phenomic and genomic characterization uncovers novel biology.</title>
        <authorList>
            <person name="Wiegand S."/>
            <person name="Jogler M."/>
            <person name="Boedeker C."/>
            <person name="Pinto D."/>
            <person name="Vollmers J."/>
            <person name="Rivas-Marin E."/>
            <person name="Kohn T."/>
            <person name="Peeters S.H."/>
            <person name="Heuer A."/>
            <person name="Rast P."/>
            <person name="Oberbeckmann S."/>
            <person name="Bunk B."/>
            <person name="Jeske O."/>
            <person name="Meyerdierks A."/>
            <person name="Storesund J.E."/>
            <person name="Kallscheuer N."/>
            <person name="Luecker S."/>
            <person name="Lage O.M."/>
            <person name="Pohl T."/>
            <person name="Merkel B.J."/>
            <person name="Hornburger P."/>
            <person name="Mueller R.-W."/>
            <person name="Bruemmer F."/>
            <person name="Labrenz M."/>
            <person name="Spormann A.M."/>
            <person name="Op den Camp H."/>
            <person name="Overmann J."/>
            <person name="Amann R."/>
            <person name="Jetten M.S.M."/>
            <person name="Mascher T."/>
            <person name="Medema M.H."/>
            <person name="Devos D.P."/>
            <person name="Kaster A.-K."/>
            <person name="Ovreas L."/>
            <person name="Rohde M."/>
            <person name="Galperin M.Y."/>
            <person name="Jogler C."/>
        </authorList>
    </citation>
    <scope>NUCLEOTIDE SEQUENCE [LARGE SCALE GENOMIC DNA]</scope>
    <source>
        <strain evidence="1 2">Q31a</strain>
    </source>
</reference>
<organism evidence="1 2">
    <name type="scientific">Aureliella helgolandensis</name>
    <dbReference type="NCBI Taxonomy" id="2527968"/>
    <lineage>
        <taxon>Bacteria</taxon>
        <taxon>Pseudomonadati</taxon>
        <taxon>Planctomycetota</taxon>
        <taxon>Planctomycetia</taxon>
        <taxon>Pirellulales</taxon>
        <taxon>Pirellulaceae</taxon>
        <taxon>Aureliella</taxon>
    </lineage>
</organism>
<keyword evidence="2" id="KW-1185">Reference proteome</keyword>
<dbReference type="AlphaFoldDB" id="A0A518G3E6"/>
<name>A0A518G3E6_9BACT</name>
<dbReference type="Proteomes" id="UP000318017">
    <property type="component" value="Chromosome"/>
</dbReference>
<sequence>MEYKVACHFAEDDDLDLGGCGQFANPALFPYDGSSEADCCLRSVRSLSSCSACRNCRPARFEGPRNRFTTYRDTGHIGILGKARCSGLDRAIRLPQSRGTRDVLESILV</sequence>
<dbReference type="KEGG" id="ahel:Q31a_13540"/>